<keyword evidence="1" id="KW-0812">Transmembrane</keyword>
<keyword evidence="1" id="KW-1133">Transmembrane helix</keyword>
<gene>
    <name evidence="2" type="ORF">FN846DRAFT_975911</name>
</gene>
<reference evidence="2 3" key="1">
    <citation type="submission" date="2019-09" db="EMBL/GenBank/DDBJ databases">
        <title>Draft genome of the ectomycorrhizal ascomycete Sphaerosporella brunnea.</title>
        <authorList>
            <consortium name="DOE Joint Genome Institute"/>
            <person name="Benucci G.M."/>
            <person name="Marozzi G."/>
            <person name="Antonielli L."/>
            <person name="Sanchez S."/>
            <person name="Marco P."/>
            <person name="Wang X."/>
            <person name="Falini L.B."/>
            <person name="Barry K."/>
            <person name="Haridas S."/>
            <person name="Lipzen A."/>
            <person name="Labutti K."/>
            <person name="Grigoriev I.V."/>
            <person name="Murat C."/>
            <person name="Martin F."/>
            <person name="Albertini E."/>
            <person name="Donnini D."/>
            <person name="Bonito G."/>
        </authorList>
    </citation>
    <scope>NUCLEOTIDE SEQUENCE [LARGE SCALE GENOMIC DNA]</scope>
    <source>
        <strain evidence="2 3">Sb_GMNB300</strain>
    </source>
</reference>
<feature type="transmembrane region" description="Helical" evidence="1">
    <location>
        <begin position="20"/>
        <end position="40"/>
    </location>
</feature>
<dbReference type="InParanoid" id="A0A5J5EEK9"/>
<sequence length="72" mass="8229">MCKKHCVRSPVTCSALCWNFCLTAVSVLLCNLTVPCVWWPNLFKFPYPFNAQSTARNIRVSNYIWLFPGTGL</sequence>
<organism evidence="2 3">
    <name type="scientific">Sphaerosporella brunnea</name>
    <dbReference type="NCBI Taxonomy" id="1250544"/>
    <lineage>
        <taxon>Eukaryota</taxon>
        <taxon>Fungi</taxon>
        <taxon>Dikarya</taxon>
        <taxon>Ascomycota</taxon>
        <taxon>Pezizomycotina</taxon>
        <taxon>Pezizomycetes</taxon>
        <taxon>Pezizales</taxon>
        <taxon>Pyronemataceae</taxon>
        <taxon>Sphaerosporella</taxon>
    </lineage>
</organism>
<proteinExistence type="predicted"/>
<accession>A0A5J5EEK9</accession>
<evidence type="ECO:0000313" key="3">
    <source>
        <dbReference type="Proteomes" id="UP000326924"/>
    </source>
</evidence>
<protein>
    <submittedName>
        <fullName evidence="2">Uncharacterized protein</fullName>
    </submittedName>
</protein>
<dbReference type="AlphaFoldDB" id="A0A5J5EEK9"/>
<dbReference type="Proteomes" id="UP000326924">
    <property type="component" value="Unassembled WGS sequence"/>
</dbReference>
<evidence type="ECO:0000313" key="2">
    <source>
        <dbReference type="EMBL" id="KAA8894105.1"/>
    </source>
</evidence>
<keyword evidence="1" id="KW-0472">Membrane</keyword>
<comment type="caution">
    <text evidence="2">The sequence shown here is derived from an EMBL/GenBank/DDBJ whole genome shotgun (WGS) entry which is preliminary data.</text>
</comment>
<keyword evidence="3" id="KW-1185">Reference proteome</keyword>
<evidence type="ECO:0000256" key="1">
    <source>
        <dbReference type="SAM" id="Phobius"/>
    </source>
</evidence>
<dbReference type="EMBL" id="VXIS01000365">
    <property type="protein sequence ID" value="KAA8894105.1"/>
    <property type="molecule type" value="Genomic_DNA"/>
</dbReference>
<name>A0A5J5EEK9_9PEZI</name>